<dbReference type="Proteomes" id="UP000518887">
    <property type="component" value="Unassembled WGS sequence"/>
</dbReference>
<evidence type="ECO:0000313" key="4">
    <source>
        <dbReference type="Proteomes" id="UP000518887"/>
    </source>
</evidence>
<name>A0A7W8LM76_9SPIR</name>
<feature type="signal peptide" evidence="2">
    <location>
        <begin position="1"/>
        <end position="21"/>
    </location>
</feature>
<sequence>MKKLFAAFLILISFYTPLSSFGDFDKAIEDSQEEKESSGEEKKSKSSSSSSFHDDAETSLAEFFIEIFAYLWLFNAEARYCPYPYSSPGSKYLVYNDFISLEAENAESYNSPNRYWRFSLDTSAFWLKDLAIGNETKFNCMFYPLIGIYAENAIFYDHVSGDGNMGNVHLGINLPVFQFNPLSLYCKLGWTKWYNDVTPILKDSAFFMGFEFKSYPFKPLALKWDLGWQFYANDVFVYDSDLQLGIMIDRFEIFSGWKYFETGTEDVDSTHWHGVSGGIRIHF</sequence>
<evidence type="ECO:0000256" key="2">
    <source>
        <dbReference type="SAM" id="SignalP"/>
    </source>
</evidence>
<evidence type="ECO:0000256" key="1">
    <source>
        <dbReference type="SAM" id="MobiDB-lite"/>
    </source>
</evidence>
<protein>
    <submittedName>
        <fullName evidence="3">Uncharacterized protein</fullName>
    </submittedName>
</protein>
<keyword evidence="2" id="KW-0732">Signal</keyword>
<feature type="compositionally biased region" description="Basic and acidic residues" evidence="1">
    <location>
        <begin position="32"/>
        <end position="44"/>
    </location>
</feature>
<organism evidence="3 4">
    <name type="scientific">Treponema ruminis</name>
    <dbReference type="NCBI Taxonomy" id="744515"/>
    <lineage>
        <taxon>Bacteria</taxon>
        <taxon>Pseudomonadati</taxon>
        <taxon>Spirochaetota</taxon>
        <taxon>Spirochaetia</taxon>
        <taxon>Spirochaetales</taxon>
        <taxon>Treponemataceae</taxon>
        <taxon>Treponema</taxon>
    </lineage>
</organism>
<dbReference type="EMBL" id="JACHFQ010000005">
    <property type="protein sequence ID" value="MBB5226234.1"/>
    <property type="molecule type" value="Genomic_DNA"/>
</dbReference>
<accession>A0A7W8LM76</accession>
<evidence type="ECO:0000313" key="3">
    <source>
        <dbReference type="EMBL" id="MBB5226234.1"/>
    </source>
</evidence>
<gene>
    <name evidence="3" type="ORF">HNP76_001607</name>
</gene>
<reference evidence="3 4" key="1">
    <citation type="submission" date="2020-08" db="EMBL/GenBank/DDBJ databases">
        <title>Genomic Encyclopedia of Type Strains, Phase IV (KMG-IV): sequencing the most valuable type-strain genomes for metagenomic binning, comparative biology and taxonomic classification.</title>
        <authorList>
            <person name="Goeker M."/>
        </authorList>
    </citation>
    <scope>NUCLEOTIDE SEQUENCE [LARGE SCALE GENOMIC DNA]</scope>
    <source>
        <strain evidence="3 4">DSM 103462</strain>
    </source>
</reference>
<dbReference type="RefSeq" id="WP_184659314.1">
    <property type="nucleotide sequence ID" value="NZ_CP031518.1"/>
</dbReference>
<feature type="chain" id="PRO_5030971790" evidence="2">
    <location>
        <begin position="22"/>
        <end position="283"/>
    </location>
</feature>
<feature type="region of interest" description="Disordered" evidence="1">
    <location>
        <begin position="32"/>
        <end position="52"/>
    </location>
</feature>
<keyword evidence="4" id="KW-1185">Reference proteome</keyword>
<dbReference type="AlphaFoldDB" id="A0A7W8LM76"/>
<proteinExistence type="predicted"/>
<comment type="caution">
    <text evidence="3">The sequence shown here is derived from an EMBL/GenBank/DDBJ whole genome shotgun (WGS) entry which is preliminary data.</text>
</comment>